<feature type="compositionally biased region" description="Low complexity" evidence="2">
    <location>
        <begin position="699"/>
        <end position="738"/>
    </location>
</feature>
<dbReference type="InterPro" id="IPR004328">
    <property type="entry name" value="BRO1_dom"/>
</dbReference>
<dbReference type="Gene3D" id="1.20.140.50">
    <property type="entry name" value="alix/aip1 like domains"/>
    <property type="match status" value="1"/>
</dbReference>
<feature type="compositionally biased region" description="Polar residues" evidence="2">
    <location>
        <begin position="766"/>
        <end position="777"/>
    </location>
</feature>
<dbReference type="Proteomes" id="UP000274822">
    <property type="component" value="Unassembled WGS sequence"/>
</dbReference>
<comment type="caution">
    <text evidence="4">The sequence shown here is derived from an EMBL/GenBank/DDBJ whole genome shotgun (WGS) entry which is preliminary data.</text>
</comment>
<dbReference type="PROSITE" id="PS51180">
    <property type="entry name" value="BRO1"/>
    <property type="match status" value="1"/>
</dbReference>
<comment type="similarity">
    <text evidence="1">Belongs to the palA/RIM20 family.</text>
</comment>
<proteinExistence type="inferred from homology"/>
<reference evidence="4 5" key="1">
    <citation type="journal article" date="2018" name="New Phytol.">
        <title>Phylogenomics of Endogonaceae and evolution of mycorrhizas within Mucoromycota.</title>
        <authorList>
            <person name="Chang Y."/>
            <person name="Desiro A."/>
            <person name="Na H."/>
            <person name="Sandor L."/>
            <person name="Lipzen A."/>
            <person name="Clum A."/>
            <person name="Barry K."/>
            <person name="Grigoriev I.V."/>
            <person name="Martin F.M."/>
            <person name="Stajich J.E."/>
            <person name="Smith M.E."/>
            <person name="Bonito G."/>
            <person name="Spatafora J.W."/>
        </authorList>
    </citation>
    <scope>NUCLEOTIDE SEQUENCE [LARGE SCALE GENOMIC DNA]</scope>
    <source>
        <strain evidence="4 5">AD002</strain>
    </source>
</reference>
<dbReference type="GO" id="GO:0005768">
    <property type="term" value="C:endosome"/>
    <property type="evidence" value="ECO:0007669"/>
    <property type="project" value="TreeGrafter"/>
</dbReference>
<dbReference type="PANTHER" id="PTHR23030:SF39">
    <property type="entry name" value="PROGRAMMED CELL DEATH 6-INTERACTING PROTEIN"/>
    <property type="match status" value="1"/>
</dbReference>
<feature type="region of interest" description="Disordered" evidence="2">
    <location>
        <begin position="699"/>
        <end position="786"/>
    </location>
</feature>
<name>A0A433QI85_9FUNG</name>
<evidence type="ECO:0000256" key="1">
    <source>
        <dbReference type="ARBA" id="ARBA00038154"/>
    </source>
</evidence>
<dbReference type="InterPro" id="IPR038499">
    <property type="entry name" value="BRO1_sf"/>
</dbReference>
<dbReference type="Pfam" id="PF13949">
    <property type="entry name" value="ALIX_LYPXL_bnd"/>
    <property type="match status" value="1"/>
</dbReference>
<accession>A0A433QI85</accession>
<dbReference type="SMART" id="SM01041">
    <property type="entry name" value="BRO1"/>
    <property type="match status" value="1"/>
</dbReference>
<protein>
    <recommendedName>
        <fullName evidence="3">BRO1 domain-containing protein</fullName>
    </recommendedName>
</protein>
<organism evidence="4 5">
    <name type="scientific">Jimgerdemannia flammicorona</name>
    <dbReference type="NCBI Taxonomy" id="994334"/>
    <lineage>
        <taxon>Eukaryota</taxon>
        <taxon>Fungi</taxon>
        <taxon>Fungi incertae sedis</taxon>
        <taxon>Mucoromycota</taxon>
        <taxon>Mucoromycotina</taxon>
        <taxon>Endogonomycetes</taxon>
        <taxon>Endogonales</taxon>
        <taxon>Endogonaceae</taxon>
        <taxon>Jimgerdemannia</taxon>
    </lineage>
</organism>
<dbReference type="Gene3D" id="1.25.40.280">
    <property type="entry name" value="alix/aip1 like domains"/>
    <property type="match status" value="1"/>
</dbReference>
<evidence type="ECO:0000256" key="2">
    <source>
        <dbReference type="SAM" id="MobiDB-lite"/>
    </source>
</evidence>
<evidence type="ECO:0000259" key="3">
    <source>
        <dbReference type="PROSITE" id="PS51180"/>
    </source>
</evidence>
<gene>
    <name evidence="4" type="ORF">BC938DRAFT_480645</name>
</gene>
<dbReference type="PANTHER" id="PTHR23030">
    <property type="entry name" value="PCD6 INTERACTING PROTEIN-RELATED"/>
    <property type="match status" value="1"/>
</dbReference>
<evidence type="ECO:0000313" key="5">
    <source>
        <dbReference type="Proteomes" id="UP000274822"/>
    </source>
</evidence>
<dbReference type="InterPro" id="IPR025304">
    <property type="entry name" value="ALIX_V_dom"/>
</dbReference>
<feature type="domain" description="BRO1" evidence="3">
    <location>
        <begin position="81"/>
        <end position="349"/>
    </location>
</feature>
<evidence type="ECO:0000313" key="4">
    <source>
        <dbReference type="EMBL" id="RUS29454.1"/>
    </source>
</evidence>
<sequence>MYTVQHWCHVQSARQCREQVVRRRCEEGLSILSGTSLKDRAFRIFSMNENVFYPRAKQRILLLEVHRYWCLVYEFPIPTLAKLFTNAAGCFKHLQDVIVSEMRIPPTLDLTNPALNVLINLMLAQAQECFWQKAVMDQLKDGTIARLATKVSDFYDVAYDLATNSTVQGLFPQSWLVQTQVKALHFSGVAHYRKSCECISQNHYGEEIARLQAAADAVRRALEFRGVKDSVIADLRSLQAVISKSLTRAEKDNDIIYLEPVPAVSSLSAIPRTEMVKPAPTTEIIDPISLMASNERSSGALPHPIMGLPLFQKLVPFAVHQAASVFVDRKERLVKEEIVARWDELTTLCYTTLQSLNLPGALQALEQPIGLPPSLLARSEEVQHEGGLHALYDMLENVKSMSMRNAEILDEALNALDEEQEDDEQMRGQFRDRWVRPPSQALTSQLVEQAQKQRETLDNALKADQIVRGKIDTWSAIIEVLSLPREELERSVPSANNVRGEVLGMGDDGEAPSKAEELIGRLKAMLERVDGMIRERKDRVEEVRRVSEADDISPALLHQAALLTSNSPTVKIEPAQFEDLFTTHLQKYEDFRKIVMLDEARQEKLLQEITETNTEFVRSRRNNAVIAKREKALQNLEQGYLKFKEVRTNLLEGMKFYAEFEKSLLRLRDNCFDYCFARKVESKDYLNNLTAAVAGLNLSGRPASRSNSSGSQRVSAPPSPSSARSATAPPSPSSARSAPAPPGAWNPSAGINFGGGSAAGAPGSPTNSKSGTWNPSLGIQFGGPRP</sequence>
<dbReference type="Gene3D" id="1.20.120.560">
    <property type="entry name" value="alix/aip1 in complex with the ypdl late domain"/>
    <property type="match status" value="1"/>
</dbReference>
<dbReference type="AlphaFoldDB" id="A0A433QI85"/>
<dbReference type="EMBL" id="RBNJ01005146">
    <property type="protein sequence ID" value="RUS29454.1"/>
    <property type="molecule type" value="Genomic_DNA"/>
</dbReference>
<keyword evidence="5" id="KW-1185">Reference proteome</keyword>
<dbReference type="Pfam" id="PF03097">
    <property type="entry name" value="BRO1"/>
    <property type="match status" value="1"/>
</dbReference>